<comment type="caution">
    <text evidence="5">The sequence shown here is derived from an EMBL/GenBank/DDBJ whole genome shotgun (WGS) entry which is preliminary data.</text>
</comment>
<dbReference type="PROSITE" id="PS50943">
    <property type="entry name" value="HTH_CROC1"/>
    <property type="match status" value="1"/>
</dbReference>
<dbReference type="SUPFAM" id="SSF47413">
    <property type="entry name" value="lambda repressor-like DNA-binding domains"/>
    <property type="match status" value="1"/>
</dbReference>
<accession>A0A832WM87</accession>
<dbReference type="PANTHER" id="PTHR43080:SF4">
    <property type="entry name" value="CRO-LIKE PROTEIN"/>
    <property type="match status" value="1"/>
</dbReference>
<dbReference type="Pfam" id="PF00571">
    <property type="entry name" value="CBS"/>
    <property type="match status" value="2"/>
</dbReference>
<dbReference type="EMBL" id="DUJN01000002">
    <property type="protein sequence ID" value="HII60711.1"/>
    <property type="molecule type" value="Genomic_DNA"/>
</dbReference>
<name>A0A832WM87_PYRHR</name>
<dbReference type="InterPro" id="IPR010982">
    <property type="entry name" value="Lambda_DNA-bd_dom_sf"/>
</dbReference>
<feature type="domain" description="CBS" evidence="4">
    <location>
        <begin position="74"/>
        <end position="129"/>
    </location>
</feature>
<evidence type="ECO:0000256" key="2">
    <source>
        <dbReference type="PROSITE-ProRule" id="PRU00703"/>
    </source>
</evidence>
<dbReference type="Pfam" id="PF01381">
    <property type="entry name" value="HTH_3"/>
    <property type="match status" value="1"/>
</dbReference>
<dbReference type="GO" id="GO:0003677">
    <property type="term" value="F:DNA binding"/>
    <property type="evidence" value="ECO:0007669"/>
    <property type="project" value="InterPro"/>
</dbReference>
<dbReference type="SMART" id="SM00116">
    <property type="entry name" value="CBS"/>
    <property type="match status" value="2"/>
</dbReference>
<organism evidence="5 6">
    <name type="scientific">Pyrococcus horikoshii</name>
    <dbReference type="NCBI Taxonomy" id="53953"/>
    <lineage>
        <taxon>Archaea</taxon>
        <taxon>Methanobacteriati</taxon>
        <taxon>Methanobacteriota</taxon>
        <taxon>Thermococci</taxon>
        <taxon>Thermococcales</taxon>
        <taxon>Thermococcaceae</taxon>
        <taxon>Pyrococcus</taxon>
    </lineage>
</organism>
<dbReference type="SUPFAM" id="SSF54631">
    <property type="entry name" value="CBS-domain pair"/>
    <property type="match status" value="1"/>
</dbReference>
<reference evidence="5" key="1">
    <citation type="journal article" date="2020" name="bioRxiv">
        <title>A rank-normalized archaeal taxonomy based on genome phylogeny resolves widespread incomplete and uneven classifications.</title>
        <authorList>
            <person name="Rinke C."/>
            <person name="Chuvochina M."/>
            <person name="Mussig A.J."/>
            <person name="Chaumeil P.-A."/>
            <person name="Waite D.W."/>
            <person name="Whitman W.B."/>
            <person name="Parks D.H."/>
            <person name="Hugenholtz P."/>
        </authorList>
    </citation>
    <scope>NUCLEOTIDE SEQUENCE</scope>
    <source>
        <strain evidence="5">UBA8834</strain>
    </source>
</reference>
<dbReference type="RefSeq" id="WP_010885811.1">
    <property type="nucleotide sequence ID" value="NZ_DUJN01000002.1"/>
</dbReference>
<dbReference type="SMART" id="SM00530">
    <property type="entry name" value="HTH_XRE"/>
    <property type="match status" value="1"/>
</dbReference>
<dbReference type="InterPro" id="IPR000644">
    <property type="entry name" value="CBS_dom"/>
</dbReference>
<evidence type="ECO:0000313" key="6">
    <source>
        <dbReference type="Proteomes" id="UP000617544"/>
    </source>
</evidence>
<dbReference type="AlphaFoldDB" id="A0A832WM87"/>
<dbReference type="InterPro" id="IPR046342">
    <property type="entry name" value="CBS_dom_sf"/>
</dbReference>
<dbReference type="PROSITE" id="PS51371">
    <property type="entry name" value="CBS"/>
    <property type="match status" value="1"/>
</dbReference>
<evidence type="ECO:0000313" key="5">
    <source>
        <dbReference type="EMBL" id="HII60711.1"/>
    </source>
</evidence>
<sequence length="192" mass="21845">MVIIPKPVDPRDIKKIRKALGITQEELARKAGVTQAYIAKLEAGKVDPRLSTFNRILRALLECQKTRITAKNIMSSPIISVSSEDKIEKVVRLMEKYNISQVPVMEKDKIVGAITERLLVRKSLEDEDIYSKKAKDIMEEPFPLVSEDEDLEVIKYLLEDHQAVIVQGRNGKPIGIITRFDIFKLSRETKGE</sequence>
<dbReference type="InterPro" id="IPR017158">
    <property type="entry name" value="Tscrpt-reg_CBS-contain_prd"/>
</dbReference>
<dbReference type="Gene3D" id="1.10.260.40">
    <property type="entry name" value="lambda repressor-like DNA-binding domains"/>
    <property type="match status" value="1"/>
</dbReference>
<dbReference type="Gene3D" id="3.10.580.10">
    <property type="entry name" value="CBS-domain"/>
    <property type="match status" value="1"/>
</dbReference>
<dbReference type="GeneID" id="1442592"/>
<dbReference type="PANTHER" id="PTHR43080">
    <property type="entry name" value="CBS DOMAIN-CONTAINING PROTEIN CBSX3, MITOCHONDRIAL"/>
    <property type="match status" value="1"/>
</dbReference>
<proteinExistence type="predicted"/>
<dbReference type="PIRSF" id="PIRSF037253">
    <property type="entry name" value="HTH_CBS_prd"/>
    <property type="match status" value="1"/>
</dbReference>
<dbReference type="InterPro" id="IPR001387">
    <property type="entry name" value="Cro/C1-type_HTH"/>
</dbReference>
<evidence type="ECO:0000259" key="3">
    <source>
        <dbReference type="PROSITE" id="PS50943"/>
    </source>
</evidence>
<dbReference type="OMA" id="HYKAVMI"/>
<protein>
    <submittedName>
        <fullName evidence="5">CBS domain-containing protein</fullName>
    </submittedName>
</protein>
<dbReference type="CDD" id="cd02205">
    <property type="entry name" value="CBS_pair_SF"/>
    <property type="match status" value="1"/>
</dbReference>
<evidence type="ECO:0000259" key="4">
    <source>
        <dbReference type="PROSITE" id="PS51371"/>
    </source>
</evidence>
<keyword evidence="1 2" id="KW-0129">CBS domain</keyword>
<gene>
    <name evidence="5" type="ORF">HA331_02965</name>
</gene>
<dbReference type="Proteomes" id="UP000617544">
    <property type="component" value="Unassembled WGS sequence"/>
</dbReference>
<dbReference type="InterPro" id="IPR051257">
    <property type="entry name" value="Diverse_CBS-Domain"/>
</dbReference>
<evidence type="ECO:0000256" key="1">
    <source>
        <dbReference type="ARBA" id="ARBA00023122"/>
    </source>
</evidence>
<feature type="domain" description="HTH cro/C1-type" evidence="3">
    <location>
        <begin position="13"/>
        <end position="60"/>
    </location>
</feature>
<dbReference type="CDD" id="cd00093">
    <property type="entry name" value="HTH_XRE"/>
    <property type="match status" value="1"/>
</dbReference>